<gene>
    <name evidence="1" type="ORF">SEVIR_9G448550v2</name>
</gene>
<dbReference type="Gramene" id="TKV96729">
    <property type="protein sequence ID" value="TKV96729"/>
    <property type="gene ID" value="SEVIR_9G448550v2"/>
</dbReference>
<accession>A0A4U6T4W8</accession>
<organism evidence="1 2">
    <name type="scientific">Setaria viridis</name>
    <name type="common">Green bristlegrass</name>
    <name type="synonym">Setaria italica subsp. viridis</name>
    <dbReference type="NCBI Taxonomy" id="4556"/>
    <lineage>
        <taxon>Eukaryota</taxon>
        <taxon>Viridiplantae</taxon>
        <taxon>Streptophyta</taxon>
        <taxon>Embryophyta</taxon>
        <taxon>Tracheophyta</taxon>
        <taxon>Spermatophyta</taxon>
        <taxon>Magnoliopsida</taxon>
        <taxon>Liliopsida</taxon>
        <taxon>Poales</taxon>
        <taxon>Poaceae</taxon>
        <taxon>PACMAD clade</taxon>
        <taxon>Panicoideae</taxon>
        <taxon>Panicodae</taxon>
        <taxon>Paniceae</taxon>
        <taxon>Cenchrinae</taxon>
        <taxon>Setaria</taxon>
    </lineage>
</organism>
<evidence type="ECO:0000313" key="2">
    <source>
        <dbReference type="Proteomes" id="UP000298652"/>
    </source>
</evidence>
<protein>
    <submittedName>
        <fullName evidence="1">Uncharacterized protein</fullName>
    </submittedName>
</protein>
<keyword evidence="2" id="KW-1185">Reference proteome</keyword>
<name>A0A4U6T4W8_SETVI</name>
<proteinExistence type="predicted"/>
<dbReference type="AlphaFoldDB" id="A0A4U6T4W8"/>
<sequence>MGKEEKSMKNTARSASAFVVHWCLSGKYRSIGVPYARICKYPRIIFSVNIDASGLEKRRAFFNGKKQITLNADQEFFTSTSNGIWQCSI</sequence>
<reference evidence="1" key="1">
    <citation type="submission" date="2019-03" db="EMBL/GenBank/DDBJ databases">
        <title>WGS assembly of Setaria viridis.</title>
        <authorList>
            <person name="Huang P."/>
            <person name="Jenkins J."/>
            <person name="Grimwood J."/>
            <person name="Barry K."/>
            <person name="Healey A."/>
            <person name="Mamidi S."/>
            <person name="Sreedasyam A."/>
            <person name="Shu S."/>
            <person name="Feldman M."/>
            <person name="Wu J."/>
            <person name="Yu Y."/>
            <person name="Chen C."/>
            <person name="Johnson J."/>
            <person name="Rokhsar D."/>
            <person name="Baxter I."/>
            <person name="Schmutz J."/>
            <person name="Brutnell T."/>
            <person name="Kellogg E."/>
        </authorList>
    </citation>
    <scope>NUCLEOTIDE SEQUENCE [LARGE SCALE GENOMIC DNA]</scope>
</reference>
<dbReference type="EMBL" id="CM016560">
    <property type="protein sequence ID" value="TKV96729.1"/>
    <property type="molecule type" value="Genomic_DNA"/>
</dbReference>
<dbReference type="Proteomes" id="UP000298652">
    <property type="component" value="Chromosome 9"/>
</dbReference>
<evidence type="ECO:0000313" key="1">
    <source>
        <dbReference type="EMBL" id="TKV96729.1"/>
    </source>
</evidence>